<proteinExistence type="predicted"/>
<reference evidence="1 2" key="1">
    <citation type="submission" date="2022-02" db="EMBL/GenBank/DDBJ databases">
        <authorList>
            <person name="Min J."/>
        </authorList>
    </citation>
    <scope>NUCLEOTIDE SEQUENCE [LARGE SCALE GENOMIC DNA]</scope>
    <source>
        <strain evidence="1 2">GR10-1</strain>
    </source>
</reference>
<protein>
    <submittedName>
        <fullName evidence="1">Uncharacterized protein</fullName>
    </submittedName>
</protein>
<dbReference type="EMBL" id="JAKWBL010000004">
    <property type="protein sequence ID" value="MCH5600228.1"/>
    <property type="molecule type" value="Genomic_DNA"/>
</dbReference>
<name>A0ABS9SPE7_9BACT</name>
<dbReference type="RefSeq" id="WP_240832235.1">
    <property type="nucleotide sequence ID" value="NZ_JAKWBL010000004.1"/>
</dbReference>
<dbReference type="Gene3D" id="3.30.1120.10">
    <property type="match status" value="1"/>
</dbReference>
<dbReference type="SUPFAM" id="SSF53649">
    <property type="entry name" value="Alkaline phosphatase-like"/>
    <property type="match status" value="1"/>
</dbReference>
<accession>A0ABS9SPE7</accession>
<evidence type="ECO:0000313" key="2">
    <source>
        <dbReference type="Proteomes" id="UP001202248"/>
    </source>
</evidence>
<keyword evidence="2" id="KW-1185">Reference proteome</keyword>
<evidence type="ECO:0000313" key="1">
    <source>
        <dbReference type="EMBL" id="MCH5600228.1"/>
    </source>
</evidence>
<dbReference type="InterPro" id="IPR017850">
    <property type="entry name" value="Alkaline_phosphatase_core_sf"/>
</dbReference>
<comment type="caution">
    <text evidence="1">The sequence shown here is derived from an EMBL/GenBank/DDBJ whole genome shotgun (WGS) entry which is preliminary data.</text>
</comment>
<gene>
    <name evidence="1" type="ORF">MKP09_21045</name>
</gene>
<sequence>MKGKIKTELYDLSNDITEENDVAAQHPEIVKNGRHYEAGASNAGGGKIYDSCVGRSK</sequence>
<dbReference type="Proteomes" id="UP001202248">
    <property type="component" value="Unassembled WGS sequence"/>
</dbReference>
<organism evidence="1 2">
    <name type="scientific">Niabella ginsengisoli</name>
    <dbReference type="NCBI Taxonomy" id="522298"/>
    <lineage>
        <taxon>Bacteria</taxon>
        <taxon>Pseudomonadati</taxon>
        <taxon>Bacteroidota</taxon>
        <taxon>Chitinophagia</taxon>
        <taxon>Chitinophagales</taxon>
        <taxon>Chitinophagaceae</taxon>
        <taxon>Niabella</taxon>
    </lineage>
</organism>